<dbReference type="GO" id="GO:0034605">
    <property type="term" value="P:cellular response to heat"/>
    <property type="evidence" value="ECO:0007669"/>
    <property type="project" value="TreeGrafter"/>
</dbReference>
<dbReference type="InterPro" id="IPR001270">
    <property type="entry name" value="ClpA/B"/>
</dbReference>
<evidence type="ECO:0000256" key="6">
    <source>
        <dbReference type="SAM" id="Coils"/>
    </source>
</evidence>
<dbReference type="PANTHER" id="PTHR11638">
    <property type="entry name" value="ATP-DEPENDENT CLP PROTEASE"/>
    <property type="match status" value="1"/>
</dbReference>
<feature type="domain" description="AAA+ ATPase" evidence="7">
    <location>
        <begin position="593"/>
        <end position="736"/>
    </location>
</feature>
<dbReference type="AlphaFoldDB" id="A0A1E5CX43"/>
<evidence type="ECO:0000256" key="3">
    <source>
        <dbReference type="ARBA" id="ARBA00022840"/>
    </source>
</evidence>
<dbReference type="InterPro" id="IPR003593">
    <property type="entry name" value="AAA+_ATPase"/>
</dbReference>
<keyword evidence="3 5" id="KW-0067">ATP-binding</keyword>
<keyword evidence="2 5" id="KW-0547">Nucleotide-binding</keyword>
<dbReference type="SMART" id="SM00382">
    <property type="entry name" value="AAA"/>
    <property type="match status" value="2"/>
</dbReference>
<dbReference type="GO" id="GO:0005737">
    <property type="term" value="C:cytoplasm"/>
    <property type="evidence" value="ECO:0007669"/>
    <property type="project" value="TreeGrafter"/>
</dbReference>
<dbReference type="SMART" id="SM01086">
    <property type="entry name" value="ClpB_D2-small"/>
    <property type="match status" value="1"/>
</dbReference>
<dbReference type="GO" id="GO:0016887">
    <property type="term" value="F:ATP hydrolysis activity"/>
    <property type="evidence" value="ECO:0007669"/>
    <property type="project" value="InterPro"/>
</dbReference>
<dbReference type="FunFam" id="3.40.50.300:FF:000025">
    <property type="entry name" value="ATP-dependent Clp protease subunit"/>
    <property type="match status" value="1"/>
</dbReference>
<keyword evidence="10" id="KW-1185">Reference proteome</keyword>
<comment type="caution">
    <text evidence="9">The sequence shown here is derived from an EMBL/GenBank/DDBJ whole genome shotgun (WGS) entry which is preliminary data.</text>
</comment>
<dbReference type="Proteomes" id="UP000094165">
    <property type="component" value="Unassembled WGS sequence"/>
</dbReference>
<sequence length="874" mass="96658">MLNVELQQLIKALDKESHLALEQAAQLCVSRGGHEVLCEDFILAILNNEQSFWNKACMQFEINREALIKTLQHSRNVSNNESTHPVLSPALVEWLQESYLHSTLELNLSEVLSAGMLLTLLSNPGKYGHTPYYALLGDIPKDKLKQQVAGLIDASQSLDITNSDAYEMLEAYTTNYTQLARDNKIDPVLCRDHEIRQMVDILARRRKNNPMIVGEAGVGKTALVEGLALKIAAKEVPDILENITLLSLDLGLLQAGASIKGEFERRLNGVIEAVKQSAEPIVLFIDEAHTLIGAGGQAGSNDAANLLKPALARGELRTIGATTWSEYKKYIEKDPALARRFQPIKVNEPSVEQAITILRGLAECYEETHGVYIRDDAIIAAAELSARYLTGRQLPDKAIDLLDTACARVKINLRAKPSKLEHLEHNIAITERELKSRQRDLEAGLKCDAQETAELTTQLANFQRQQQEIEQQWLNQQEVAQALLDTRQAITSGDSTIEKDQLITKQAELAQQLATLKEQHDLVNYEVCPSLVGEVIAHWTGIPLGTLMKARTEQVLTIRSKLKEQIKGQDNAIIALEQAVQATAAGLNNPNAPTGVFLFVGPSGVGKTQTAQAIAALMYGGDQFLTTINMSEFQEKHTVSRLIGSPPGYVGYGEGGVLTEAVRQRPYSVVLLDEVEKADPEVMNLFYQIFDKGVANDGEGREINFRQTLIIMTSNLGSDVIEKLCSQPVQLVEKEESVEFTRPEHNGLNDAIRPILNQYFKPALVGRMNIVSFYPLEQDTMLELAEIRMNQLVKLMAKQNIEFSYSQDVLKQIASCCTLSETGARNIDTIINGQIKPTLSAQILSAMSTDTPLVSVHLDKNNQGQFYCEFQGGA</sequence>
<dbReference type="RefSeq" id="WP_017054505.1">
    <property type="nucleotide sequence ID" value="NZ_AJYW02000167.1"/>
</dbReference>
<dbReference type="Pfam" id="PF10431">
    <property type="entry name" value="ClpB_D2-small"/>
    <property type="match status" value="1"/>
</dbReference>
<evidence type="ECO:0000259" key="7">
    <source>
        <dbReference type="SMART" id="SM00382"/>
    </source>
</evidence>
<dbReference type="InterPro" id="IPR050130">
    <property type="entry name" value="ClpA_ClpB"/>
</dbReference>
<feature type="domain" description="Clp ATPase C-terminal" evidence="8">
    <location>
        <begin position="776"/>
        <end position="866"/>
    </location>
</feature>
<dbReference type="PROSITE" id="PS00870">
    <property type="entry name" value="CLPAB_1"/>
    <property type="match status" value="1"/>
</dbReference>
<dbReference type="NCBIfam" id="TIGR03345">
    <property type="entry name" value="VI_ClpV1"/>
    <property type="match status" value="1"/>
</dbReference>
<gene>
    <name evidence="9" type="ORF">A130_17440</name>
</gene>
<keyword evidence="6" id="KW-0175">Coiled coil</keyword>
<dbReference type="SUPFAM" id="SSF81923">
    <property type="entry name" value="Double Clp-N motif"/>
    <property type="match status" value="1"/>
</dbReference>
<dbReference type="EMBL" id="AJYW02000167">
    <property type="protein sequence ID" value="OEE75055.1"/>
    <property type="molecule type" value="Genomic_DNA"/>
</dbReference>
<name>A0A1E5CX43_9VIBR</name>
<dbReference type="Pfam" id="PF00004">
    <property type="entry name" value="AAA"/>
    <property type="match status" value="1"/>
</dbReference>
<dbReference type="CDD" id="cd19499">
    <property type="entry name" value="RecA-like_ClpB_Hsp104-like"/>
    <property type="match status" value="1"/>
</dbReference>
<evidence type="ECO:0000313" key="9">
    <source>
        <dbReference type="EMBL" id="OEE75055.1"/>
    </source>
</evidence>
<dbReference type="GO" id="GO:0005524">
    <property type="term" value="F:ATP binding"/>
    <property type="evidence" value="ECO:0007669"/>
    <property type="project" value="UniProtKB-KW"/>
</dbReference>
<proteinExistence type="inferred from homology"/>
<dbReference type="InterPro" id="IPR027417">
    <property type="entry name" value="P-loop_NTPase"/>
</dbReference>
<comment type="similarity">
    <text evidence="1 5">Belongs to the ClpA/ClpB family.</text>
</comment>
<dbReference type="PRINTS" id="PR00300">
    <property type="entry name" value="CLPPROTEASEA"/>
</dbReference>
<dbReference type="InterPro" id="IPR028299">
    <property type="entry name" value="ClpA/B_CS2"/>
</dbReference>
<keyword evidence="4 5" id="KW-0143">Chaperone</keyword>
<dbReference type="Pfam" id="PF17871">
    <property type="entry name" value="AAA_lid_9"/>
    <property type="match status" value="1"/>
</dbReference>
<dbReference type="Pfam" id="PF07724">
    <property type="entry name" value="AAA_2"/>
    <property type="match status" value="1"/>
</dbReference>
<evidence type="ECO:0000256" key="2">
    <source>
        <dbReference type="ARBA" id="ARBA00022741"/>
    </source>
</evidence>
<dbReference type="Gene3D" id="1.10.8.60">
    <property type="match status" value="1"/>
</dbReference>
<evidence type="ECO:0000256" key="4">
    <source>
        <dbReference type="ARBA" id="ARBA00023186"/>
    </source>
</evidence>
<dbReference type="InterPro" id="IPR017729">
    <property type="entry name" value="ATPase_T6SS_ClpV1"/>
</dbReference>
<feature type="domain" description="AAA+ ATPase" evidence="7">
    <location>
        <begin position="206"/>
        <end position="351"/>
    </location>
</feature>
<evidence type="ECO:0000259" key="8">
    <source>
        <dbReference type="SMART" id="SM01086"/>
    </source>
</evidence>
<dbReference type="Gene3D" id="3.40.50.300">
    <property type="entry name" value="P-loop containing nucleotide triphosphate hydrolases"/>
    <property type="match status" value="3"/>
</dbReference>
<evidence type="ECO:0000313" key="10">
    <source>
        <dbReference type="Proteomes" id="UP000094165"/>
    </source>
</evidence>
<protein>
    <submittedName>
        <fullName evidence="9">ClpV1 family T6SS ATPase</fullName>
    </submittedName>
</protein>
<dbReference type="Gene3D" id="1.10.1780.10">
    <property type="entry name" value="Clp, N-terminal domain"/>
    <property type="match status" value="1"/>
</dbReference>
<dbReference type="PROSITE" id="PS00871">
    <property type="entry name" value="CLPAB_2"/>
    <property type="match status" value="1"/>
</dbReference>
<dbReference type="InterPro" id="IPR003959">
    <property type="entry name" value="ATPase_AAA_core"/>
</dbReference>
<organism evidence="9 10">
    <name type="scientific">Vibrio genomosp. F6 str. FF-238</name>
    <dbReference type="NCBI Taxonomy" id="1191298"/>
    <lineage>
        <taxon>Bacteria</taxon>
        <taxon>Pseudomonadati</taxon>
        <taxon>Pseudomonadota</taxon>
        <taxon>Gammaproteobacteria</taxon>
        <taxon>Vibrionales</taxon>
        <taxon>Vibrionaceae</taxon>
        <taxon>Vibrio</taxon>
    </lineage>
</organism>
<evidence type="ECO:0000256" key="1">
    <source>
        <dbReference type="ARBA" id="ARBA00008675"/>
    </source>
</evidence>
<dbReference type="InterPro" id="IPR018368">
    <property type="entry name" value="ClpA/B_CS1"/>
</dbReference>
<dbReference type="InterPro" id="IPR041546">
    <property type="entry name" value="ClpA/ClpB_AAA_lid"/>
</dbReference>
<dbReference type="InterPro" id="IPR036628">
    <property type="entry name" value="Clp_N_dom_sf"/>
</dbReference>
<dbReference type="FunFam" id="3.40.50.300:FF:000010">
    <property type="entry name" value="Chaperone clpB 1, putative"/>
    <property type="match status" value="1"/>
</dbReference>
<dbReference type="PANTHER" id="PTHR11638:SF181">
    <property type="entry name" value="ATPASE SUBUNIT OF ATP-DEPENDENT PROTEASE"/>
    <property type="match status" value="1"/>
</dbReference>
<dbReference type="CDD" id="cd00009">
    <property type="entry name" value="AAA"/>
    <property type="match status" value="1"/>
</dbReference>
<reference evidence="9 10" key="1">
    <citation type="journal article" date="2012" name="Science">
        <title>Ecological populations of bacteria act as socially cohesive units of antibiotic production and resistance.</title>
        <authorList>
            <person name="Cordero O.X."/>
            <person name="Wildschutte H."/>
            <person name="Kirkup B."/>
            <person name="Proehl S."/>
            <person name="Ngo L."/>
            <person name="Hussain F."/>
            <person name="Le Roux F."/>
            <person name="Mincer T."/>
            <person name="Polz M.F."/>
        </authorList>
    </citation>
    <scope>NUCLEOTIDE SEQUENCE [LARGE SCALE GENOMIC DNA]</scope>
    <source>
        <strain evidence="9 10">FF-238</strain>
    </source>
</reference>
<accession>A0A1E5CX43</accession>
<dbReference type="InterPro" id="IPR019489">
    <property type="entry name" value="Clp_ATPase_C"/>
</dbReference>
<dbReference type="SUPFAM" id="SSF52540">
    <property type="entry name" value="P-loop containing nucleoside triphosphate hydrolases"/>
    <property type="match status" value="2"/>
</dbReference>
<feature type="coiled-coil region" evidence="6">
    <location>
        <begin position="420"/>
        <end position="472"/>
    </location>
</feature>
<evidence type="ECO:0000256" key="5">
    <source>
        <dbReference type="RuleBase" id="RU004432"/>
    </source>
</evidence>